<evidence type="ECO:0000313" key="7">
    <source>
        <dbReference type="Proteomes" id="UP000383932"/>
    </source>
</evidence>
<feature type="repeat" description="WD" evidence="3">
    <location>
        <begin position="1377"/>
        <end position="1410"/>
    </location>
</feature>
<feature type="region of interest" description="Disordered" evidence="4">
    <location>
        <begin position="1"/>
        <end position="60"/>
    </location>
</feature>
<feature type="compositionally biased region" description="Basic and acidic residues" evidence="4">
    <location>
        <begin position="17"/>
        <end position="26"/>
    </location>
</feature>
<keyword evidence="2" id="KW-0677">Repeat</keyword>
<dbReference type="SUPFAM" id="SSF50978">
    <property type="entry name" value="WD40 repeat-like"/>
    <property type="match status" value="1"/>
</dbReference>
<dbReference type="PRINTS" id="PR00320">
    <property type="entry name" value="GPROTEINBRPT"/>
</dbReference>
<evidence type="ECO:0000256" key="2">
    <source>
        <dbReference type="ARBA" id="ARBA00022737"/>
    </source>
</evidence>
<feature type="repeat" description="WD" evidence="3">
    <location>
        <begin position="1077"/>
        <end position="1109"/>
    </location>
</feature>
<name>A0A5N5QG83_9AGAM</name>
<dbReference type="Pfam" id="PF24883">
    <property type="entry name" value="NPHP3_N"/>
    <property type="match status" value="1"/>
</dbReference>
<evidence type="ECO:0000313" key="6">
    <source>
        <dbReference type="EMBL" id="KAB5590471.1"/>
    </source>
</evidence>
<feature type="domain" description="NACHT" evidence="5">
    <location>
        <begin position="284"/>
        <end position="429"/>
    </location>
</feature>
<comment type="caution">
    <text evidence="6">The sequence shown here is derived from an EMBL/GenBank/DDBJ whole genome shotgun (WGS) entry which is preliminary data.</text>
</comment>
<dbReference type="PANTHER" id="PTHR19848">
    <property type="entry name" value="WD40 REPEAT PROTEIN"/>
    <property type="match status" value="1"/>
</dbReference>
<dbReference type="OrthoDB" id="674604at2759"/>
<reference evidence="6 7" key="1">
    <citation type="journal article" date="2019" name="Fungal Biol. Biotechnol.">
        <title>Draft genome sequence of fastidious pathogen Ceratobasidium theobromae, which causes vascular-streak dieback in Theobroma cacao.</title>
        <authorList>
            <person name="Ali S.S."/>
            <person name="Asman A."/>
            <person name="Shao J."/>
            <person name="Firmansyah A.P."/>
            <person name="Susilo A.W."/>
            <person name="Rosmana A."/>
            <person name="McMahon P."/>
            <person name="Junaid M."/>
            <person name="Guest D."/>
            <person name="Kheng T.Y."/>
            <person name="Meinhardt L.W."/>
            <person name="Bailey B.A."/>
        </authorList>
    </citation>
    <scope>NUCLEOTIDE SEQUENCE [LARGE SCALE GENOMIC DNA]</scope>
    <source>
        <strain evidence="6 7">CT2</strain>
    </source>
</reference>
<dbReference type="PROSITE" id="PS50837">
    <property type="entry name" value="NACHT"/>
    <property type="match status" value="1"/>
</dbReference>
<sequence length="1504" mass="165307">MASLPASPKPKKSVRGYIRDQYDKLVRSHSRSPSQQSGSGTSPVSPPRAPRTIGKFLAPPSNTQTQLFHVQSDSQLSTGSPEMETTSESIVWAGLRLALEELRKVAKPFPPLESAVGNLIPCLDLLGAATKSKQEYEEIASQLKGLGKSLARHMKESSSMRMSDCIANVSLCIEQQAMLIKQKQSRSTGKRFIEASLDEADLMSHYRKIEYLFRQLQTDVNLNTWSIANEVLANTRLEGLAPAKLANYDSNLSVEVSRRTCTEGTRTAIMSEMNDWSMDPNAPDLYLMSGMAGTGKTTIASSFADRLEERKQLAASFFCTRTSPECRNANRIVPTIAYQLARYSTPFQSALCEVLGRDPDVGSKNIVKQFERLLKEPLLKVKGAIPENLVVVIDALDECDDRNAVRLVLDLLFRFAPGIPLKFFVTSRPEPEIYSTMVASSPTSRTIFHLHEIEKSLVQADIELYLKEELSSISPTEEEILQLAMRSGCLFIYAATLVRYIRPLGGSVNPQRRLRSVLAIKSDSTSKYAEIDALYASVIKSAFEQNGLDSEEAEDVRATLWTVLCAQEPISVDTLTTLAHIDDIERTLSALQPLRSVVHLSEASGLVSILHASFPDFIFNEERSGSLFCDPTFHNQLLARRCFQVMSERLRFNICDLESSFIPDLQVENLERRVLSAIPLTLSYACCYWADHLEVVTNSNDLPSMLYDFLSNRLLFWMEVLNLRHEIIRGLGILVRAKKWLRVLSLSSDLIRFVEDAHNFLTSYAASPVSQFTPHIYVSSLAFCPRSSLVYEKYHLHTRGLISLKGSGLDRLETIALATWMIGLEVLSVSYSPDGSQVAFGCREGTIGVRSAYDGSPIISPFQGHSDDVWSVAFSPDGTRFISGSNDYMIKVWNAQDGTLVGEPFRCHTDEVNSLAFSLDGRLIASGSDDKTVRVWSTRNGAPVAEPFIGHTDLVWSVAFSPDGTRIVSGSDDHTIRVWNTRDGTLAFDPLKGHTDGVTSVAFSPDGTRIVSGSIDRTIQIWNAQNGLPIIGPLRGHTDDIHSIAFSPEGTRFVSSSRDHTIRIWGLETGNTVAGPLEGHTNVIFSVAFSPDGTRFVSGSGDTTIRVWNAGVDKPILDQLIGHTDGITSIAVARDGAYFASASISSIYVWDSRNATLFAGPFEGHTSIVRSVAFSPDGKRLASGSDDCTIQVWDINNGTLLAGPFKHHTKAIESVAFSPDDTCIASGSSDCTVCVWNSSDGTLITPPFEGHTDVVRSVSFSPTGTQIITGSYDCTIRTWETRSGTLVIGPFLGHTDWVMAVTFSPCGQYIVSSSKDRTIRVWNPKEGTLVVDPFTGHTNLVRSVAFSPNSTYIVSSSYDRTVRVWHTLSGTLVAGPFHGHIDHSTSAAFLPGGRRVVSGSWDCTIRIWDLPNIPGIPLISEHSPTLPSPNSAHTTTPSGDWVAENDGWITGPDGSVLFWAPPEVIRCLFTPHCSSIISRFGMIEVDICSALFGERWKECYVSVV</sequence>
<feature type="repeat" description="WD" evidence="3">
    <location>
        <begin position="1334"/>
        <end position="1375"/>
    </location>
</feature>
<feature type="repeat" description="WD" evidence="3">
    <location>
        <begin position="1248"/>
        <end position="1289"/>
    </location>
</feature>
<dbReference type="SMART" id="SM00320">
    <property type="entry name" value="WD40"/>
    <property type="match status" value="14"/>
</dbReference>
<dbReference type="Gene3D" id="2.130.10.10">
    <property type="entry name" value="YVTN repeat-like/Quinoprotein amine dehydrogenase"/>
    <property type="match status" value="4"/>
</dbReference>
<evidence type="ECO:0000256" key="1">
    <source>
        <dbReference type="ARBA" id="ARBA00022574"/>
    </source>
</evidence>
<feature type="repeat" description="WD" evidence="3">
    <location>
        <begin position="991"/>
        <end position="1027"/>
    </location>
</feature>
<dbReference type="SUPFAM" id="SSF52540">
    <property type="entry name" value="P-loop containing nucleoside triphosphate hydrolases"/>
    <property type="match status" value="1"/>
</dbReference>
<evidence type="ECO:0000256" key="4">
    <source>
        <dbReference type="SAM" id="MobiDB-lite"/>
    </source>
</evidence>
<feature type="repeat" description="WD" evidence="3">
    <location>
        <begin position="1205"/>
        <end position="1246"/>
    </location>
</feature>
<dbReference type="PROSITE" id="PS50294">
    <property type="entry name" value="WD_REPEATS_REGION"/>
    <property type="match status" value="12"/>
</dbReference>
<protein>
    <recommendedName>
        <fullName evidence="5">NACHT domain-containing protein</fullName>
    </recommendedName>
</protein>
<keyword evidence="7" id="KW-1185">Reference proteome</keyword>
<dbReference type="InterPro" id="IPR015943">
    <property type="entry name" value="WD40/YVTN_repeat-like_dom_sf"/>
</dbReference>
<dbReference type="InterPro" id="IPR007111">
    <property type="entry name" value="NACHT_NTPase"/>
</dbReference>
<dbReference type="Gene3D" id="3.40.50.300">
    <property type="entry name" value="P-loop containing nucleotide triphosphate hydrolases"/>
    <property type="match status" value="1"/>
</dbReference>
<evidence type="ECO:0000259" key="5">
    <source>
        <dbReference type="PROSITE" id="PS50837"/>
    </source>
</evidence>
<dbReference type="Pfam" id="PF00400">
    <property type="entry name" value="WD40"/>
    <property type="match status" value="13"/>
</dbReference>
<dbReference type="PROSITE" id="PS50082">
    <property type="entry name" value="WD_REPEATS_2"/>
    <property type="match status" value="12"/>
</dbReference>
<dbReference type="InterPro" id="IPR056884">
    <property type="entry name" value="NPHP3-like_N"/>
</dbReference>
<dbReference type="SUPFAM" id="SSF50998">
    <property type="entry name" value="Quinoprotein alcohol dehydrogenase-like"/>
    <property type="match status" value="1"/>
</dbReference>
<gene>
    <name evidence="6" type="ORF">CTheo_6085</name>
</gene>
<evidence type="ECO:0000256" key="3">
    <source>
        <dbReference type="PROSITE-ProRule" id="PRU00221"/>
    </source>
</evidence>
<keyword evidence="1 3" id="KW-0853">WD repeat</keyword>
<dbReference type="CDD" id="cd00200">
    <property type="entry name" value="WD40"/>
    <property type="match status" value="2"/>
</dbReference>
<dbReference type="InterPro" id="IPR027417">
    <property type="entry name" value="P-loop_NTPase"/>
</dbReference>
<feature type="repeat" description="WD" evidence="3">
    <location>
        <begin position="1034"/>
        <end position="1075"/>
    </location>
</feature>
<feature type="repeat" description="WD" evidence="3">
    <location>
        <begin position="862"/>
        <end position="903"/>
    </location>
</feature>
<organism evidence="6 7">
    <name type="scientific">Ceratobasidium theobromae</name>
    <dbReference type="NCBI Taxonomy" id="1582974"/>
    <lineage>
        <taxon>Eukaryota</taxon>
        <taxon>Fungi</taxon>
        <taxon>Dikarya</taxon>
        <taxon>Basidiomycota</taxon>
        <taxon>Agaricomycotina</taxon>
        <taxon>Agaricomycetes</taxon>
        <taxon>Cantharellales</taxon>
        <taxon>Ceratobasidiaceae</taxon>
        <taxon>Ceratobasidium</taxon>
    </lineage>
</organism>
<feature type="repeat" description="WD" evidence="3">
    <location>
        <begin position="1291"/>
        <end position="1332"/>
    </location>
</feature>
<dbReference type="EMBL" id="SSOP01000167">
    <property type="protein sequence ID" value="KAB5590471.1"/>
    <property type="molecule type" value="Genomic_DNA"/>
</dbReference>
<dbReference type="InterPro" id="IPR001680">
    <property type="entry name" value="WD40_rpt"/>
</dbReference>
<dbReference type="InterPro" id="IPR019775">
    <property type="entry name" value="WD40_repeat_CS"/>
</dbReference>
<proteinExistence type="predicted"/>
<feature type="repeat" description="WD" evidence="3">
    <location>
        <begin position="1162"/>
        <end position="1203"/>
    </location>
</feature>
<dbReference type="Proteomes" id="UP000383932">
    <property type="component" value="Unassembled WGS sequence"/>
</dbReference>
<dbReference type="InterPro" id="IPR011047">
    <property type="entry name" value="Quinoprotein_ADH-like_sf"/>
</dbReference>
<feature type="repeat" description="WD" evidence="3">
    <location>
        <begin position="905"/>
        <end position="946"/>
    </location>
</feature>
<feature type="repeat" description="WD" evidence="3">
    <location>
        <begin position="948"/>
        <end position="989"/>
    </location>
</feature>
<dbReference type="PROSITE" id="PS00678">
    <property type="entry name" value="WD_REPEATS_1"/>
    <property type="match status" value="5"/>
</dbReference>
<dbReference type="InterPro" id="IPR036322">
    <property type="entry name" value="WD40_repeat_dom_sf"/>
</dbReference>
<dbReference type="SUPFAM" id="SSF51004">
    <property type="entry name" value="C-terminal (heme d1) domain of cytochrome cd1-nitrite reductase"/>
    <property type="match status" value="1"/>
</dbReference>
<accession>A0A5N5QG83</accession>
<feature type="compositionally biased region" description="Low complexity" evidence="4">
    <location>
        <begin position="31"/>
        <end position="43"/>
    </location>
</feature>
<dbReference type="InterPro" id="IPR011048">
    <property type="entry name" value="Haem_d1_sf"/>
</dbReference>
<dbReference type="InterPro" id="IPR020472">
    <property type="entry name" value="WD40_PAC1"/>
</dbReference>
<dbReference type="PANTHER" id="PTHR19848:SF8">
    <property type="entry name" value="F-BOX AND WD REPEAT DOMAIN CONTAINING 7"/>
    <property type="match status" value="1"/>
</dbReference>